<evidence type="ECO:0000313" key="2">
    <source>
        <dbReference type="EMBL" id="OQK16386.1"/>
    </source>
</evidence>
<protein>
    <submittedName>
        <fullName evidence="2">MEKHLA domain-containing protein</fullName>
    </submittedName>
</protein>
<dbReference type="InterPro" id="IPR013978">
    <property type="entry name" value="MEKHLA"/>
</dbReference>
<dbReference type="GO" id="GO:0003700">
    <property type="term" value="F:DNA-binding transcription factor activity"/>
    <property type="evidence" value="ECO:0007669"/>
    <property type="project" value="InterPro"/>
</dbReference>
<comment type="caution">
    <text evidence="2">The sequence shown here is derived from an EMBL/GenBank/DDBJ whole genome shotgun (WGS) entry which is preliminary data.</text>
</comment>
<dbReference type="PANTHER" id="PTHR45950">
    <property type="entry name" value="HOMEOBOX-LEUCINE ZIPPER PROTEIN ATHB-14"/>
    <property type="match status" value="1"/>
</dbReference>
<gene>
    <name evidence="2" type="ORF">AU255_00270</name>
</gene>
<dbReference type="PANTHER" id="PTHR45950:SF7">
    <property type="entry name" value="HOMEOBOX-LEUCINE ZIPPER PROTEIN ATHB-14"/>
    <property type="match status" value="1"/>
</dbReference>
<dbReference type="Pfam" id="PF08670">
    <property type="entry name" value="MEKHLA"/>
    <property type="match status" value="1"/>
</dbReference>
<feature type="domain" description="MEKHLA" evidence="1">
    <location>
        <begin position="16"/>
        <end position="156"/>
    </location>
</feature>
<evidence type="ECO:0000313" key="3">
    <source>
        <dbReference type="Proteomes" id="UP000191980"/>
    </source>
</evidence>
<organism evidence="2 3">
    <name type="scientific">Methyloprofundus sedimenti</name>
    <dbReference type="NCBI Taxonomy" id="1420851"/>
    <lineage>
        <taxon>Bacteria</taxon>
        <taxon>Pseudomonadati</taxon>
        <taxon>Pseudomonadota</taxon>
        <taxon>Gammaproteobacteria</taxon>
        <taxon>Methylococcales</taxon>
        <taxon>Methylococcaceae</taxon>
        <taxon>Methyloprofundus</taxon>
    </lineage>
</organism>
<sequence>MQIIKVPSPENGYLNKHAELLISSYHRWTGKDLVKPEHSDGDMYRALFQAPYAVVSHNTEDIPIFNYGNQTALSVFEMDWTEFTSLASQKSAEPVNQAERERLLARVSKLGFIDDYKGVRISSTGRHFLIENATVWNVVDARGEYYGQAAVFYKWSEL</sequence>
<dbReference type="RefSeq" id="WP_080521012.1">
    <property type="nucleotide sequence ID" value="NZ_LPUF01000001.1"/>
</dbReference>
<dbReference type="Proteomes" id="UP000191980">
    <property type="component" value="Unassembled WGS sequence"/>
</dbReference>
<dbReference type="InterPro" id="IPR044830">
    <property type="entry name" value="HD-Zip_III"/>
</dbReference>
<dbReference type="EMBL" id="LPUF01000001">
    <property type="protein sequence ID" value="OQK16386.1"/>
    <property type="molecule type" value="Genomic_DNA"/>
</dbReference>
<evidence type="ECO:0000259" key="1">
    <source>
        <dbReference type="Pfam" id="PF08670"/>
    </source>
</evidence>
<accession>A0A1V8M4I0</accession>
<reference evidence="2 3" key="1">
    <citation type="submission" date="2015-12" db="EMBL/GenBank/DDBJ databases">
        <authorList>
            <person name="Shamseldin A."/>
            <person name="Moawad H."/>
            <person name="Abd El-Rahim W.M."/>
            <person name="Sadowsky M.J."/>
        </authorList>
    </citation>
    <scope>NUCLEOTIDE SEQUENCE [LARGE SCALE GENOMIC DNA]</scope>
    <source>
        <strain evidence="2 3">WF1</strain>
    </source>
</reference>
<keyword evidence="3" id="KW-1185">Reference proteome</keyword>
<dbReference type="AlphaFoldDB" id="A0A1V8M4I0"/>
<name>A0A1V8M4I0_9GAMM</name>
<proteinExistence type="predicted"/>